<dbReference type="GO" id="GO:0003684">
    <property type="term" value="F:damaged DNA binding"/>
    <property type="evidence" value="ECO:0007669"/>
    <property type="project" value="TreeGrafter"/>
</dbReference>
<evidence type="ECO:0000256" key="3">
    <source>
        <dbReference type="ARBA" id="ARBA00006793"/>
    </source>
</evidence>
<evidence type="ECO:0000256" key="9">
    <source>
        <dbReference type="ARBA" id="ARBA00023172"/>
    </source>
</evidence>
<gene>
    <name evidence="13" type="ORF">Sangu_2180200</name>
</gene>
<keyword evidence="11" id="KW-0539">Nucleus</keyword>
<evidence type="ECO:0000256" key="11">
    <source>
        <dbReference type="ARBA" id="ARBA00023242"/>
    </source>
</evidence>
<evidence type="ECO:0000256" key="1">
    <source>
        <dbReference type="ARBA" id="ARBA00004123"/>
    </source>
</evidence>
<name>A0AAW2LET5_9LAMI</name>
<dbReference type="AlphaFoldDB" id="A0AAW2LET5"/>
<keyword evidence="7" id="KW-0067">ATP-binding</keyword>
<dbReference type="GO" id="GO:0003697">
    <property type="term" value="F:single-stranded DNA binding"/>
    <property type="evidence" value="ECO:0007669"/>
    <property type="project" value="TreeGrafter"/>
</dbReference>
<reference evidence="13" key="1">
    <citation type="submission" date="2020-06" db="EMBL/GenBank/DDBJ databases">
        <authorList>
            <person name="Li T."/>
            <person name="Hu X."/>
            <person name="Zhang T."/>
            <person name="Song X."/>
            <person name="Zhang H."/>
            <person name="Dai N."/>
            <person name="Sheng W."/>
            <person name="Hou X."/>
            <person name="Wei L."/>
        </authorList>
    </citation>
    <scope>NUCLEOTIDE SEQUENCE</scope>
    <source>
        <strain evidence="13">G01</strain>
        <tissue evidence="13">Leaf</tissue>
    </source>
</reference>
<comment type="caution">
    <text evidence="13">The sequence shown here is derived from an EMBL/GenBank/DDBJ whole genome shotgun (WGS) entry which is preliminary data.</text>
</comment>
<dbReference type="InterPro" id="IPR027417">
    <property type="entry name" value="P-loop_NTPase"/>
</dbReference>
<dbReference type="GO" id="GO:0016887">
    <property type="term" value="F:ATP hydrolysis activity"/>
    <property type="evidence" value="ECO:0007669"/>
    <property type="project" value="InterPro"/>
</dbReference>
<dbReference type="GO" id="GO:0005524">
    <property type="term" value="F:ATP binding"/>
    <property type="evidence" value="ECO:0007669"/>
    <property type="project" value="UniProtKB-KW"/>
</dbReference>
<sequence>MADPRVYTDPTHVPNRLQAGIISRIRLENFMCHSNLEIELGDWVNFVTGQNGSGFSILSHAQEWSPPFWDYASHLGAGLVARREQMQ</sequence>
<dbReference type="PANTHER" id="PTHR19306">
    <property type="entry name" value="STRUCTURAL MAINTENANCE OF CHROMOSOMES 5,6 SMC5, SMC6"/>
    <property type="match status" value="1"/>
</dbReference>
<dbReference type="GO" id="GO:0035861">
    <property type="term" value="C:site of double-strand break"/>
    <property type="evidence" value="ECO:0007669"/>
    <property type="project" value="TreeGrafter"/>
</dbReference>
<keyword evidence="8" id="KW-0175">Coiled coil</keyword>
<keyword evidence="4" id="KW-0158">Chromosome</keyword>
<accession>A0AAW2LET5</accession>
<dbReference type="InterPro" id="IPR038729">
    <property type="entry name" value="Rad50/SbcC_AAA"/>
</dbReference>
<evidence type="ECO:0000256" key="7">
    <source>
        <dbReference type="ARBA" id="ARBA00022840"/>
    </source>
</evidence>
<keyword evidence="9" id="KW-0233">DNA recombination</keyword>
<feature type="domain" description="Rad50/SbcC-type AAA" evidence="12">
    <location>
        <begin position="24"/>
        <end position="54"/>
    </location>
</feature>
<evidence type="ECO:0000313" key="13">
    <source>
        <dbReference type="EMBL" id="KAL0317659.1"/>
    </source>
</evidence>
<evidence type="ECO:0000256" key="4">
    <source>
        <dbReference type="ARBA" id="ARBA00022454"/>
    </source>
</evidence>
<comment type="similarity">
    <text evidence="3">Belongs to the SMC family. SMC6 subfamily.</text>
</comment>
<keyword evidence="6" id="KW-0227">DNA damage</keyword>
<evidence type="ECO:0000256" key="5">
    <source>
        <dbReference type="ARBA" id="ARBA00022741"/>
    </source>
</evidence>
<evidence type="ECO:0000256" key="8">
    <source>
        <dbReference type="ARBA" id="ARBA00023054"/>
    </source>
</evidence>
<dbReference type="PANTHER" id="PTHR19306:SF6">
    <property type="entry name" value="STRUCTURAL MAINTENANCE OF CHROMOSOMES PROTEIN 6"/>
    <property type="match status" value="1"/>
</dbReference>
<keyword evidence="5" id="KW-0547">Nucleotide-binding</keyword>
<reference evidence="13" key="2">
    <citation type="journal article" date="2024" name="Plant">
        <title>Genomic evolution and insights into agronomic trait innovations of Sesamum species.</title>
        <authorList>
            <person name="Miao H."/>
            <person name="Wang L."/>
            <person name="Qu L."/>
            <person name="Liu H."/>
            <person name="Sun Y."/>
            <person name="Le M."/>
            <person name="Wang Q."/>
            <person name="Wei S."/>
            <person name="Zheng Y."/>
            <person name="Lin W."/>
            <person name="Duan Y."/>
            <person name="Cao H."/>
            <person name="Xiong S."/>
            <person name="Wang X."/>
            <person name="Wei L."/>
            <person name="Li C."/>
            <person name="Ma Q."/>
            <person name="Ju M."/>
            <person name="Zhao R."/>
            <person name="Li G."/>
            <person name="Mu C."/>
            <person name="Tian Q."/>
            <person name="Mei H."/>
            <person name="Zhang T."/>
            <person name="Gao T."/>
            <person name="Zhang H."/>
        </authorList>
    </citation>
    <scope>NUCLEOTIDE SEQUENCE</scope>
    <source>
        <strain evidence="13">G01</strain>
    </source>
</reference>
<proteinExistence type="inferred from homology"/>
<evidence type="ECO:0000256" key="2">
    <source>
        <dbReference type="ARBA" id="ARBA00004286"/>
    </source>
</evidence>
<evidence type="ECO:0000256" key="10">
    <source>
        <dbReference type="ARBA" id="ARBA00023204"/>
    </source>
</evidence>
<protein>
    <submittedName>
        <fullName evidence="13">Structural maintenance of chromosomes protein 6A</fullName>
    </submittedName>
</protein>
<keyword evidence="10" id="KW-0234">DNA repair</keyword>
<dbReference type="Gene3D" id="3.40.50.300">
    <property type="entry name" value="P-loop containing nucleotide triphosphate hydrolases"/>
    <property type="match status" value="1"/>
</dbReference>
<dbReference type="GO" id="GO:0005634">
    <property type="term" value="C:nucleus"/>
    <property type="evidence" value="ECO:0007669"/>
    <property type="project" value="UniProtKB-SubCell"/>
</dbReference>
<dbReference type="GO" id="GO:0030915">
    <property type="term" value="C:Smc5-Smc6 complex"/>
    <property type="evidence" value="ECO:0007669"/>
    <property type="project" value="TreeGrafter"/>
</dbReference>
<comment type="subcellular location">
    <subcellularLocation>
        <location evidence="2">Chromosome</location>
    </subcellularLocation>
    <subcellularLocation>
        <location evidence="1">Nucleus</location>
    </subcellularLocation>
</comment>
<dbReference type="Pfam" id="PF13476">
    <property type="entry name" value="AAA_23"/>
    <property type="match status" value="1"/>
</dbReference>
<evidence type="ECO:0000256" key="6">
    <source>
        <dbReference type="ARBA" id="ARBA00022763"/>
    </source>
</evidence>
<dbReference type="EMBL" id="JACGWK010000014">
    <property type="protein sequence ID" value="KAL0317659.1"/>
    <property type="molecule type" value="Genomic_DNA"/>
</dbReference>
<dbReference type="SUPFAM" id="SSF52540">
    <property type="entry name" value="P-loop containing nucleoside triphosphate hydrolases"/>
    <property type="match status" value="1"/>
</dbReference>
<evidence type="ECO:0000259" key="12">
    <source>
        <dbReference type="Pfam" id="PF13476"/>
    </source>
</evidence>
<dbReference type="GO" id="GO:0000724">
    <property type="term" value="P:double-strand break repair via homologous recombination"/>
    <property type="evidence" value="ECO:0007669"/>
    <property type="project" value="TreeGrafter"/>
</dbReference>
<organism evidence="13">
    <name type="scientific">Sesamum angustifolium</name>
    <dbReference type="NCBI Taxonomy" id="2727405"/>
    <lineage>
        <taxon>Eukaryota</taxon>
        <taxon>Viridiplantae</taxon>
        <taxon>Streptophyta</taxon>
        <taxon>Embryophyta</taxon>
        <taxon>Tracheophyta</taxon>
        <taxon>Spermatophyta</taxon>
        <taxon>Magnoliopsida</taxon>
        <taxon>eudicotyledons</taxon>
        <taxon>Gunneridae</taxon>
        <taxon>Pentapetalae</taxon>
        <taxon>asterids</taxon>
        <taxon>lamiids</taxon>
        <taxon>Lamiales</taxon>
        <taxon>Pedaliaceae</taxon>
        <taxon>Sesamum</taxon>
    </lineage>
</organism>